<reference evidence="2" key="1">
    <citation type="submission" date="2020-05" db="EMBL/GenBank/DDBJ databases">
        <authorList>
            <person name="Chiriac C."/>
            <person name="Salcher M."/>
            <person name="Ghai R."/>
            <person name="Kavagutti S V."/>
        </authorList>
    </citation>
    <scope>NUCLEOTIDE SEQUENCE</scope>
</reference>
<gene>
    <name evidence="2" type="ORF">UFOPK4080_00733</name>
</gene>
<dbReference type="EMBL" id="CAESAG010000109">
    <property type="protein sequence ID" value="CAB4338624.1"/>
    <property type="molecule type" value="Genomic_DNA"/>
</dbReference>
<dbReference type="SUPFAM" id="SSF142433">
    <property type="entry name" value="CinA-like"/>
    <property type="match status" value="1"/>
</dbReference>
<accession>A0A6J5Z7W0</accession>
<protein>
    <submittedName>
        <fullName evidence="2">Unannotated protein</fullName>
    </submittedName>
</protein>
<name>A0A6J5Z7W0_9ZZZZ</name>
<dbReference type="Gene3D" id="3.90.950.20">
    <property type="entry name" value="CinA-like"/>
    <property type="match status" value="1"/>
</dbReference>
<organism evidence="2">
    <name type="scientific">freshwater metagenome</name>
    <dbReference type="NCBI Taxonomy" id="449393"/>
    <lineage>
        <taxon>unclassified sequences</taxon>
        <taxon>metagenomes</taxon>
        <taxon>ecological metagenomes</taxon>
    </lineage>
</organism>
<proteinExistence type="predicted"/>
<dbReference type="InterPro" id="IPR036653">
    <property type="entry name" value="CinA-like_C"/>
</dbReference>
<dbReference type="AlphaFoldDB" id="A0A6J5Z7W0"/>
<evidence type="ECO:0000259" key="1">
    <source>
        <dbReference type="Pfam" id="PF02464"/>
    </source>
</evidence>
<dbReference type="InterPro" id="IPR008136">
    <property type="entry name" value="CinA_C"/>
</dbReference>
<sequence length="160" mass="16636">MPTKSHARQIIESLKSQGATVSVAESLTGGGVGFALTQVPGSSEVFFGGVISYTSDVKVRELGVLQSTIDEFSVVSEEVAREMAQGAMKKFGTTWAIATTGIAGPGDYKGIREGTVWIAICGPVNQTLHLTLDSGRDGVRQGAISSAIGTFARILSSQGK</sequence>
<dbReference type="NCBIfam" id="TIGR00199">
    <property type="entry name" value="PncC_domain"/>
    <property type="match status" value="1"/>
</dbReference>
<evidence type="ECO:0000313" key="2">
    <source>
        <dbReference type="EMBL" id="CAB4338624.1"/>
    </source>
</evidence>
<dbReference type="Pfam" id="PF02464">
    <property type="entry name" value="CinA"/>
    <property type="match status" value="1"/>
</dbReference>
<feature type="domain" description="CinA C-terminal" evidence="1">
    <location>
        <begin position="5"/>
        <end position="152"/>
    </location>
</feature>